<evidence type="ECO:0000313" key="1">
    <source>
        <dbReference type="EMBL" id="MBO8448897.1"/>
    </source>
</evidence>
<dbReference type="InterPro" id="IPR003489">
    <property type="entry name" value="RHF/RaiA"/>
</dbReference>
<proteinExistence type="predicted"/>
<reference evidence="1" key="2">
    <citation type="journal article" date="2021" name="PeerJ">
        <title>Extensive microbial diversity within the chicken gut microbiome revealed by metagenomics and culture.</title>
        <authorList>
            <person name="Gilroy R."/>
            <person name="Ravi A."/>
            <person name="Getino M."/>
            <person name="Pursley I."/>
            <person name="Horton D.L."/>
            <person name="Alikhan N.F."/>
            <person name="Baker D."/>
            <person name="Gharbi K."/>
            <person name="Hall N."/>
            <person name="Watson M."/>
            <person name="Adriaenssens E.M."/>
            <person name="Foster-Nyarko E."/>
            <person name="Jarju S."/>
            <person name="Secka A."/>
            <person name="Antonio M."/>
            <person name="Oren A."/>
            <person name="Chaudhuri R.R."/>
            <person name="La Ragione R."/>
            <person name="Hildebrand F."/>
            <person name="Pallen M.J."/>
        </authorList>
    </citation>
    <scope>NUCLEOTIDE SEQUENCE</scope>
    <source>
        <strain evidence="1">20514</strain>
    </source>
</reference>
<dbReference type="InterPro" id="IPR036567">
    <property type="entry name" value="RHF-like"/>
</dbReference>
<organism evidence="1 2">
    <name type="scientific">Candidatus Cryptobacteroides merdigallinarum</name>
    <dbReference type="NCBI Taxonomy" id="2840770"/>
    <lineage>
        <taxon>Bacteria</taxon>
        <taxon>Pseudomonadati</taxon>
        <taxon>Bacteroidota</taxon>
        <taxon>Bacteroidia</taxon>
        <taxon>Bacteroidales</taxon>
        <taxon>Candidatus Cryptobacteroides</taxon>
    </lineage>
</organism>
<name>A0A9D9EKQ4_9BACT</name>
<reference evidence="1" key="1">
    <citation type="submission" date="2020-10" db="EMBL/GenBank/DDBJ databases">
        <authorList>
            <person name="Gilroy R."/>
        </authorList>
    </citation>
    <scope>NUCLEOTIDE SEQUENCE</scope>
    <source>
        <strain evidence="1">20514</strain>
    </source>
</reference>
<comment type="caution">
    <text evidence="1">The sequence shown here is derived from an EMBL/GenBank/DDBJ whole genome shotgun (WGS) entry which is preliminary data.</text>
</comment>
<dbReference type="EMBL" id="JADIMQ010000092">
    <property type="protein sequence ID" value="MBO8448897.1"/>
    <property type="molecule type" value="Genomic_DNA"/>
</dbReference>
<dbReference type="Pfam" id="PF02482">
    <property type="entry name" value="Ribosomal_S30AE"/>
    <property type="match status" value="1"/>
</dbReference>
<dbReference type="Proteomes" id="UP000810252">
    <property type="component" value="Unassembled WGS sequence"/>
</dbReference>
<gene>
    <name evidence="1" type="ORF">IAC29_06470</name>
</gene>
<dbReference type="SUPFAM" id="SSF69754">
    <property type="entry name" value="Ribosome binding protein Y (YfiA homologue)"/>
    <property type="match status" value="1"/>
</dbReference>
<protein>
    <submittedName>
        <fullName evidence="1">Ribosome-associated translation inhibitor RaiA</fullName>
    </submittedName>
</protein>
<dbReference type="AlphaFoldDB" id="A0A9D9EKQ4"/>
<dbReference type="Gene3D" id="3.30.160.100">
    <property type="entry name" value="Ribosome hibernation promotion factor-like"/>
    <property type="match status" value="1"/>
</dbReference>
<accession>A0A9D9EKQ4</accession>
<evidence type="ECO:0000313" key="2">
    <source>
        <dbReference type="Proteomes" id="UP000810252"/>
    </source>
</evidence>
<sequence>MEIRVQSIKFNADQKLLDFVEKKLSKLSKFYDEIIGVEVSMSLLPEHENKNVKVLVQIPGNDVVVERNARTFEDAVVDCLDVLKEKLVRVKEKRAN</sequence>